<proteinExistence type="predicted"/>
<dbReference type="EMBL" id="BJZO01000069">
    <property type="protein sequence ID" value="GEO82291.1"/>
    <property type="molecule type" value="Genomic_DNA"/>
</dbReference>
<evidence type="ECO:0000313" key="1">
    <source>
        <dbReference type="EMBL" id="GEO82291.1"/>
    </source>
</evidence>
<name>A0A512HA08_9PROT</name>
<gene>
    <name evidence="1" type="ORF">ROR02_24220</name>
</gene>
<sequence length="190" mass="20701">MIQLTGSPKQVSWATEIRGAVVPRLLALAGSDAERAYAELLLAQATPATWWIDNRRAEPEPLAWRLRSDWGRWVSAPAPVAVPDPAALPLLARDPVALAAAARAAIERVPGYRYSSQALTERLAVGLRPGDTWRSGRKRVSYLGHGRVLVERLGVYDVALESDAKELPAHDLEEMLALIAREAAKAAVKE</sequence>
<comment type="caution">
    <text evidence="1">The sequence shown here is derived from an EMBL/GenBank/DDBJ whole genome shotgun (WGS) entry which is preliminary data.</text>
</comment>
<keyword evidence="2" id="KW-1185">Reference proteome</keyword>
<reference evidence="1 2" key="1">
    <citation type="submission" date="2019-07" db="EMBL/GenBank/DDBJ databases">
        <title>Whole genome shotgun sequence of Rhodospirillum oryzae NBRC 107573.</title>
        <authorList>
            <person name="Hosoyama A."/>
            <person name="Uohara A."/>
            <person name="Ohji S."/>
            <person name="Ichikawa N."/>
        </authorList>
    </citation>
    <scope>NUCLEOTIDE SEQUENCE [LARGE SCALE GENOMIC DNA]</scope>
    <source>
        <strain evidence="1 2">NBRC 107573</strain>
    </source>
</reference>
<dbReference type="RefSeq" id="WP_147164304.1">
    <property type="nucleotide sequence ID" value="NZ_BJZO01000069.1"/>
</dbReference>
<protein>
    <submittedName>
        <fullName evidence="1">Uncharacterized protein</fullName>
    </submittedName>
</protein>
<accession>A0A512HA08</accession>
<dbReference type="OrthoDB" id="7579318at2"/>
<dbReference type="Proteomes" id="UP000321567">
    <property type="component" value="Unassembled WGS sequence"/>
</dbReference>
<dbReference type="AlphaFoldDB" id="A0A512HA08"/>
<evidence type="ECO:0000313" key="2">
    <source>
        <dbReference type="Proteomes" id="UP000321567"/>
    </source>
</evidence>
<organism evidence="1 2">
    <name type="scientific">Pararhodospirillum oryzae</name>
    <dbReference type="NCBI Taxonomy" id="478448"/>
    <lineage>
        <taxon>Bacteria</taxon>
        <taxon>Pseudomonadati</taxon>
        <taxon>Pseudomonadota</taxon>
        <taxon>Alphaproteobacteria</taxon>
        <taxon>Rhodospirillales</taxon>
        <taxon>Rhodospirillaceae</taxon>
        <taxon>Pararhodospirillum</taxon>
    </lineage>
</organism>